<evidence type="ECO:0000259" key="1">
    <source>
        <dbReference type="Pfam" id="PF03572"/>
    </source>
</evidence>
<proteinExistence type="predicted"/>
<dbReference type="RefSeq" id="WP_346088020.1">
    <property type="nucleotide sequence ID" value="NZ_BAAAZK010000008.1"/>
</dbReference>
<keyword evidence="3" id="KW-1185">Reference proteome</keyword>
<dbReference type="EMBL" id="BAAAZK010000008">
    <property type="protein sequence ID" value="GAA4183007.1"/>
    <property type="molecule type" value="Genomic_DNA"/>
</dbReference>
<comment type="caution">
    <text evidence="2">The sequence shown here is derived from an EMBL/GenBank/DDBJ whole genome shotgun (WGS) entry which is preliminary data.</text>
</comment>
<reference evidence="3" key="1">
    <citation type="journal article" date="2019" name="Int. J. Syst. Evol. Microbiol.">
        <title>The Global Catalogue of Microorganisms (GCM) 10K type strain sequencing project: providing services to taxonomists for standard genome sequencing and annotation.</title>
        <authorList>
            <consortium name="The Broad Institute Genomics Platform"/>
            <consortium name="The Broad Institute Genome Sequencing Center for Infectious Disease"/>
            <person name="Wu L."/>
            <person name="Ma J."/>
        </authorList>
    </citation>
    <scope>NUCLEOTIDE SEQUENCE [LARGE SCALE GENOMIC DNA]</scope>
    <source>
        <strain evidence="3">JCM 16722</strain>
    </source>
</reference>
<sequence length="423" mass="48494">MKIFNWPKLKSNSFIYLTIITFLIGISSCKKDKKEDENISPKTGSRTELTIDSLYLYAKEIYLWNDALPSYGSFSPREKYAYISPEINALNKELFDISQLKINENTKLPFEYSYAGIPRYSYLETNFNRDIRAETKTISNIKNNDIIVSYSNDVVYFAISSFPKLDILKKDLDNIFIDIAERHPSTIILDLRYNRGGYIETTEYLANLIAPSKLHGKIMYYEKFNDILSTGNTKILKYQPYLDVNGNYVKINGRQATMADVDFSEKGNTYHFSKQGKLESIENIYFITSGSTASASELLISIFKPYFKVKTVGQKTFGKPVGFFPIDIDRYSLYLSSFLLKNADGWFDYFNGIEPNIIVDLPSSPILGDPDEIGFRSILLDLGMSRKHASKTKDASPKIKKIKIETNLLPKETLSIENRFKLK</sequence>
<dbReference type="InterPro" id="IPR005151">
    <property type="entry name" value="Tail-specific_protease"/>
</dbReference>
<evidence type="ECO:0000313" key="3">
    <source>
        <dbReference type="Proteomes" id="UP001500167"/>
    </source>
</evidence>
<dbReference type="Gene3D" id="3.90.226.10">
    <property type="entry name" value="2-enoyl-CoA Hydratase, Chain A, domain 1"/>
    <property type="match status" value="1"/>
</dbReference>
<dbReference type="Proteomes" id="UP001500167">
    <property type="component" value="Unassembled WGS sequence"/>
</dbReference>
<dbReference type="Pfam" id="PF03572">
    <property type="entry name" value="Peptidase_S41"/>
    <property type="match status" value="1"/>
</dbReference>
<name>A0ABP8AFC8_9SPHI</name>
<organism evidence="2 3">
    <name type="scientific">Sphingobacterium ginsenosidimutans</name>
    <dbReference type="NCBI Taxonomy" id="687845"/>
    <lineage>
        <taxon>Bacteria</taxon>
        <taxon>Pseudomonadati</taxon>
        <taxon>Bacteroidota</taxon>
        <taxon>Sphingobacteriia</taxon>
        <taxon>Sphingobacteriales</taxon>
        <taxon>Sphingobacteriaceae</taxon>
        <taxon>Sphingobacterium</taxon>
    </lineage>
</organism>
<dbReference type="PROSITE" id="PS51257">
    <property type="entry name" value="PROKAR_LIPOPROTEIN"/>
    <property type="match status" value="1"/>
</dbReference>
<accession>A0ABP8AFC8</accession>
<gene>
    <name evidence="2" type="ORF">GCM10022218_41050</name>
</gene>
<dbReference type="SUPFAM" id="SSF52096">
    <property type="entry name" value="ClpP/crotonase"/>
    <property type="match status" value="1"/>
</dbReference>
<protein>
    <recommendedName>
        <fullName evidence="1">Tail specific protease domain-containing protein</fullName>
    </recommendedName>
</protein>
<evidence type="ECO:0000313" key="2">
    <source>
        <dbReference type="EMBL" id="GAA4183007.1"/>
    </source>
</evidence>
<dbReference type="InterPro" id="IPR029045">
    <property type="entry name" value="ClpP/crotonase-like_dom_sf"/>
</dbReference>
<feature type="domain" description="Tail specific protease" evidence="1">
    <location>
        <begin position="154"/>
        <end position="359"/>
    </location>
</feature>